<reference key="2">
    <citation type="submission" date="2011-08" db="EMBL/GenBank/DDBJ databases">
        <title>Genome sequence of Naumovozyma castellii.</title>
        <authorList>
            <person name="Gordon J.L."/>
            <person name="Armisen D."/>
            <person name="Proux-Wera E."/>
            <person name="OhEigeartaigh S.S."/>
            <person name="Byrne K.P."/>
            <person name="Wolfe K.H."/>
        </authorList>
    </citation>
    <scope>NUCLEOTIDE SEQUENCE</scope>
    <source>
        <strain>Type strain:CBS 4309</strain>
    </source>
</reference>
<dbReference type="GO" id="GO:0030139">
    <property type="term" value="C:endocytic vesicle"/>
    <property type="evidence" value="ECO:0007669"/>
    <property type="project" value="TreeGrafter"/>
</dbReference>
<dbReference type="PANTHER" id="PTHR21663">
    <property type="entry name" value="HYPOTHETICAL HEAT DOMAIN-CONTAINING"/>
    <property type="match status" value="1"/>
</dbReference>
<feature type="domain" description="LAA1-like C-terminal TPR repeats" evidence="1">
    <location>
        <begin position="1824"/>
        <end position="1979"/>
    </location>
</feature>
<dbReference type="OMA" id="WEFKLFI"/>
<dbReference type="InterPro" id="IPR040108">
    <property type="entry name" value="Laa1/Sip1/HEATR5"/>
</dbReference>
<dbReference type="GO" id="GO:0008104">
    <property type="term" value="P:intracellular protein localization"/>
    <property type="evidence" value="ECO:0007669"/>
    <property type="project" value="EnsemblFungi"/>
</dbReference>
<dbReference type="GO" id="GO:0006897">
    <property type="term" value="P:endocytosis"/>
    <property type="evidence" value="ECO:0007669"/>
    <property type="project" value="TreeGrafter"/>
</dbReference>
<keyword evidence="3" id="KW-1185">Reference proteome</keyword>
<dbReference type="GO" id="GO:0035653">
    <property type="term" value="P:clathrin-coated vesicle cargo loading, AP-1-mediated"/>
    <property type="evidence" value="ECO:0007669"/>
    <property type="project" value="EnsemblFungi"/>
</dbReference>
<dbReference type="GO" id="GO:0042147">
    <property type="term" value="P:retrograde transport, endosome to Golgi"/>
    <property type="evidence" value="ECO:0007669"/>
    <property type="project" value="EnsemblFungi"/>
</dbReference>
<dbReference type="Proteomes" id="UP000001640">
    <property type="component" value="Chromosome 1"/>
</dbReference>
<dbReference type="GO" id="GO:0005794">
    <property type="term" value="C:Golgi apparatus"/>
    <property type="evidence" value="ECO:0007669"/>
    <property type="project" value="TreeGrafter"/>
</dbReference>
<dbReference type="PANTHER" id="PTHR21663:SF0">
    <property type="entry name" value="HEAT REPEAT-CONTAINING PROTEIN 5B"/>
    <property type="match status" value="1"/>
</dbReference>
<dbReference type="OrthoDB" id="192608at2759"/>
<organism evidence="2 3">
    <name type="scientific">Naumovozyma castellii</name>
    <name type="common">Yeast</name>
    <name type="synonym">Saccharomyces castellii</name>
    <dbReference type="NCBI Taxonomy" id="27288"/>
    <lineage>
        <taxon>Eukaryota</taxon>
        <taxon>Fungi</taxon>
        <taxon>Dikarya</taxon>
        <taxon>Ascomycota</taxon>
        <taxon>Saccharomycotina</taxon>
        <taxon>Saccharomycetes</taxon>
        <taxon>Saccharomycetales</taxon>
        <taxon>Saccharomycetaceae</taxon>
        <taxon>Naumovozyma</taxon>
    </lineage>
</organism>
<reference evidence="3" key="1">
    <citation type="journal article" date="2011" name="Proc. Natl. Acad. Sci. U.S.A.">
        <title>Evolutionary erosion of yeast sex chromosomes by mating-type switching accidents.</title>
        <authorList>
            <person name="Gordon J.L."/>
            <person name="Armisen D."/>
            <person name="Proux-Wera E."/>
            <person name="Oheigeartaigh S.S."/>
            <person name="Byrne K.P."/>
            <person name="Wolfe K.H."/>
        </authorList>
    </citation>
    <scope>NUCLEOTIDE SEQUENCE [LARGE SCALE GENOMIC DNA]</scope>
    <source>
        <strain evidence="3">ATCC 76901 / BCRC 22586 / CBS 4309 / NBRC 1992 / NRRL Y-12630</strain>
    </source>
</reference>
<dbReference type="GeneID" id="96900065"/>
<evidence type="ECO:0000259" key="1">
    <source>
        <dbReference type="Pfam" id="PF25808"/>
    </source>
</evidence>
<dbReference type="InterPro" id="IPR046837">
    <property type="entry name" value="Laa1/Sip1/HEATR5-like_HEAT"/>
</dbReference>
<name>G0V541_NAUCA</name>
<dbReference type="Pfam" id="PF25808">
    <property type="entry name" value="TPR_LAA1_C"/>
    <property type="match status" value="1"/>
</dbReference>
<dbReference type="GO" id="GO:0005829">
    <property type="term" value="C:cytosol"/>
    <property type="evidence" value="ECO:0007669"/>
    <property type="project" value="GOC"/>
</dbReference>
<dbReference type="KEGG" id="ncs:NCAS_0A00160"/>
<proteinExistence type="predicted"/>
<protein>
    <recommendedName>
        <fullName evidence="1">LAA1-like C-terminal TPR repeats domain-containing protein</fullName>
    </recommendedName>
</protein>
<dbReference type="GO" id="GO:0016020">
    <property type="term" value="C:membrane"/>
    <property type="evidence" value="ECO:0007669"/>
    <property type="project" value="TreeGrafter"/>
</dbReference>
<dbReference type="FunCoup" id="G0V541">
    <property type="interactions" value="130"/>
</dbReference>
<dbReference type="eggNOG" id="KOG1822">
    <property type="taxonomic scope" value="Eukaryota"/>
</dbReference>
<dbReference type="EMBL" id="HE576752">
    <property type="protein sequence ID" value="CCC66577.1"/>
    <property type="molecule type" value="Genomic_DNA"/>
</dbReference>
<dbReference type="STRING" id="1064592.G0V541"/>
<sequence>MDFIQLLEKSGSKRHDFFTWLIKNIEQLNESEDEKSVQEALQIHENLNNFIRYLTTTNDSSEYGSHYIYIRYSQLYTSCLIKIQEEYSGKIFDSAELMTNILSEQDVSLEEVEGSNDKKKKKKKTASKTTNLYTPAKDLACTIGTQLFESFGNQLTSLTPLLLSAIFKNLKKVLEKRKYHHATYMTTLIQLLNAILRNAGESILDSTYATKLSKLSKSVFDAIYLEGEEFPVNFISSIIEVWQFYFLQDSYIKEHQQDLSDALLKRFSEGELGIFGFSNDETRLFTAKSVAEILFQYYTVKRVFSLEEVMDFYCRLFSKALTRDVKTGCFESIIHFIGLCSITDRNFLTETKYLDIIRSLGDIFDSKNTKDLPVSSLIQNLQFFRHMHTIILPTIGEATEMKILFKLFTSPHEKSNDSDQSLSLESDNQWLTLLKLELTKLLFENLSSSFGSDEDIVNQIRAKLLALATSDNYTIRLYANTVFKPFLKMFPEYITEVIEHSLDVLSTNFKKKEKFAFSSNHGHALLIANLIDVADDDYVSYELIMKITVFATSFVKNNTTSTSAHLYYKGLICWILLIGLMNYKDEQYLIMQTSQLFLFWKVLLTHTFSYHNEDELYKNLEIRNHALTCLLTYLNNIQISFDTAKQISYLLTKCSNFNHSVALKSKNVDTALLMNENRILQVYLKIQMHIKQDFNSSLLILLMKNFSDPNLHTKTSHSVLATIAKPHRKSGAAGANEGKNIEKTLDYLLRQDDDFAYGLSSKISKTGISRININGTKVPISKMSGNWPNSDIYWYSILEEEVVKPIQSILSLDSLVLLYASHRYSYNQQYAPKITTSLIDSSMELFSSVFPYLNSKIQYSVIENLNLSMFTKMTTPLRSVAIAANVCVALLNTFKVMQKEEIALEASVGNLLLESIRKMGFFNDTYLTTLKSECVGLLTYSISLGLTEEEKVDFITEQTNIYIKNVVDIEEPYSRIFHALSMASVFKYNSKITHFGSIFDVILALIKDPHPIVHSWSLKAMHVLLEKHLVIDVTTASTLLLTLDGIISNQDFGLYGSSTLRYNYNKDFNSYAAIGHIVKTLTETAGPNMEDLNTSAVESFKNITISQLTSSDINCQMLALSIYENLATFKMNNLIVHSLFIQLTENMLKAAVITGFGSSYFNSIFSPSNELFPQTSSVKSTFHIFKLFTQLLRLERGDLFVDRFNTYSWIYLGIYPTSVAITDYFFQWLAYNMDKESQWFDNLYKFFNVSRDNLLQPFYNDKKLLRASKNIQTKKESEIKGEEEESITHNVGASNEVTLHNQSDGVNWLAKETILRLIIYASTETNAKQNFFNLSKQRIPKLIQISVKASTLRLKSMKALGLGVLTILLKQYSCVLDSDDSDYSVLEQQEAQITGALMPAFDRGTSPDVIVSAVTVAAEILVSNIAPPNRLRRISQLLITLLNSFSDVGSIMRVGNIKITTHKAKRKIELSVLNAWATIVHTSVSSTRIELLEETKQYWKLLVPLWIISLREYMIVKYENIGEVKQKKLLTEDRMISLNELHIELYETVWLNFVQALSCVLALDKTIMLESLEKDELEGFIFILLAQCLEAIIKNIDDHQNRIKILPALHDVLSCGLPMPSLFNDDINTEIVTILDRLISTGTTEEKLLLVKIIDDLIKGYTSERLTQEAFLQDIDKLYELLRLLMNIISDLLPIISYNKDDNEISDIANLSHGDLMLLKQTFTIFELNIRYFDDLFKYDLYACLLYISGKIYQSGSCDNIIPIILPTLKAVCEDILISDSGHVLIHIFYRSIRNNIFSVIKKENALATILILLANGYMGFDATDIITITKLLLSGLSEEGTKLIVFQGLKNIIENKNSNAFGQSIMFNIIKAFYNDSLTYNFETGVKEILELLLIIAKMNVDLKSTRVKSLYAIVMIIILSLPTTSNCRDFANKILLSLVTLDSPTFKITLEEVLTTSQKENIENMIKENISVNNTEPANKELELRSFA</sequence>
<dbReference type="Pfam" id="PF20210">
    <property type="entry name" value="Laa1_Sip1_HTR5"/>
    <property type="match status" value="1"/>
</dbReference>
<evidence type="ECO:0000313" key="2">
    <source>
        <dbReference type="EMBL" id="CCC66577.1"/>
    </source>
</evidence>
<dbReference type="InterPro" id="IPR057981">
    <property type="entry name" value="TPR_LAA1-like_C"/>
</dbReference>
<dbReference type="InParanoid" id="G0V541"/>
<dbReference type="RefSeq" id="XP_003672967.1">
    <property type="nucleotide sequence ID" value="XM_003672919.1"/>
</dbReference>
<evidence type="ECO:0000313" key="3">
    <source>
        <dbReference type="Proteomes" id="UP000001640"/>
    </source>
</evidence>
<gene>
    <name evidence="2" type="primary">NCAS0A00160</name>
    <name evidence="2" type="ordered locus">NCAS_0A00160</name>
</gene>
<accession>G0V541</accession>
<dbReference type="HOGENOM" id="CLU_231814_0_0_1"/>